<reference evidence="3" key="3">
    <citation type="submission" date="2021-02" db="UniProtKB">
        <authorList>
            <consortium name="EnsemblMetazoa"/>
        </authorList>
    </citation>
    <scope>IDENTIFICATION</scope>
    <source>
        <strain evidence="3">USDA</strain>
    </source>
</reference>
<dbReference type="CTD" id="8230055"/>
<accession>E0VIR0</accession>
<dbReference type="HOGENOM" id="CLU_2443484_0_0_1"/>
<dbReference type="EnsemblMetazoa" id="PHUM231420-RA">
    <property type="protein sequence ID" value="PHUM231420-PA"/>
    <property type="gene ID" value="PHUM231420"/>
</dbReference>
<name>E0VIR0_PEDHC</name>
<evidence type="ECO:0000313" key="3">
    <source>
        <dbReference type="EnsemblMetazoa" id="PHUM231420-PA"/>
    </source>
</evidence>
<proteinExistence type="predicted"/>
<dbReference type="GeneID" id="8230055"/>
<feature type="region of interest" description="Disordered" evidence="1">
    <location>
        <begin position="62"/>
        <end position="90"/>
    </location>
</feature>
<protein>
    <submittedName>
        <fullName evidence="2 3">Uncharacterized protein</fullName>
    </submittedName>
</protein>
<dbReference type="KEGG" id="phu:Phum_PHUM231420"/>
<keyword evidence="4" id="KW-1185">Reference proteome</keyword>
<dbReference type="Proteomes" id="UP000009046">
    <property type="component" value="Unassembled WGS sequence"/>
</dbReference>
<dbReference type="EMBL" id="DS235201">
    <property type="protein sequence ID" value="EEB13266.1"/>
    <property type="molecule type" value="Genomic_DNA"/>
</dbReference>
<gene>
    <name evidence="3" type="primary">8230055</name>
    <name evidence="2" type="ORF">Phum_PHUM231420</name>
</gene>
<dbReference type="AlphaFoldDB" id="E0VIR0"/>
<sequence length="90" mass="10457">MMISKNAPEGEKPERLKGFQIKTNKLQTREFSRIREIKGDVMSLEKPVGKFKMITLCTQIKKSRRKRSNTEGLGMKTWRGRNLMDGNTQN</sequence>
<reference evidence="2" key="2">
    <citation type="submission" date="2007-04" db="EMBL/GenBank/DDBJ databases">
        <title>The genome of the human body louse.</title>
        <authorList>
            <consortium name="The Human Body Louse Genome Consortium"/>
            <person name="Kirkness E."/>
            <person name="Walenz B."/>
            <person name="Hass B."/>
            <person name="Bruggner R."/>
            <person name="Strausberg R."/>
        </authorList>
    </citation>
    <scope>NUCLEOTIDE SEQUENCE</scope>
    <source>
        <strain evidence="2">USDA</strain>
    </source>
</reference>
<evidence type="ECO:0000256" key="1">
    <source>
        <dbReference type="SAM" id="MobiDB-lite"/>
    </source>
</evidence>
<dbReference type="EMBL" id="AAZO01002685">
    <property type="status" value="NOT_ANNOTATED_CDS"/>
    <property type="molecule type" value="Genomic_DNA"/>
</dbReference>
<evidence type="ECO:0000313" key="2">
    <source>
        <dbReference type="EMBL" id="EEB13266.1"/>
    </source>
</evidence>
<dbReference type="RefSeq" id="XP_002426004.1">
    <property type="nucleotide sequence ID" value="XM_002425959.1"/>
</dbReference>
<dbReference type="VEuPathDB" id="VectorBase:PHUM231420"/>
<dbReference type="InParanoid" id="E0VIR0"/>
<organism>
    <name type="scientific">Pediculus humanus subsp. corporis</name>
    <name type="common">Body louse</name>
    <dbReference type="NCBI Taxonomy" id="121224"/>
    <lineage>
        <taxon>Eukaryota</taxon>
        <taxon>Metazoa</taxon>
        <taxon>Ecdysozoa</taxon>
        <taxon>Arthropoda</taxon>
        <taxon>Hexapoda</taxon>
        <taxon>Insecta</taxon>
        <taxon>Pterygota</taxon>
        <taxon>Neoptera</taxon>
        <taxon>Paraneoptera</taxon>
        <taxon>Psocodea</taxon>
        <taxon>Troctomorpha</taxon>
        <taxon>Phthiraptera</taxon>
        <taxon>Anoplura</taxon>
        <taxon>Pediculidae</taxon>
        <taxon>Pediculus</taxon>
    </lineage>
</organism>
<evidence type="ECO:0000313" key="4">
    <source>
        <dbReference type="Proteomes" id="UP000009046"/>
    </source>
</evidence>
<reference evidence="2" key="1">
    <citation type="submission" date="2007-04" db="EMBL/GenBank/DDBJ databases">
        <title>Annotation of Pediculus humanus corporis strain USDA.</title>
        <authorList>
            <person name="Kirkness E."/>
            <person name="Hannick L."/>
            <person name="Hass B."/>
            <person name="Bruggner R."/>
            <person name="Lawson D."/>
            <person name="Bidwell S."/>
            <person name="Joardar V."/>
            <person name="Caler E."/>
            <person name="Walenz B."/>
            <person name="Inman J."/>
            <person name="Schobel S."/>
            <person name="Galinsky K."/>
            <person name="Amedeo P."/>
            <person name="Strausberg R."/>
        </authorList>
    </citation>
    <scope>NUCLEOTIDE SEQUENCE</scope>
    <source>
        <strain evidence="2">USDA</strain>
    </source>
</reference>